<feature type="compositionally biased region" description="Polar residues" evidence="1">
    <location>
        <begin position="62"/>
        <end position="75"/>
    </location>
</feature>
<protein>
    <submittedName>
        <fullName evidence="4">Leucine-rich repeat extensin-like protein 5</fullName>
    </submittedName>
</protein>
<organism evidence="3 4">
    <name type="scientific">Sipha flava</name>
    <name type="common">yellow sugarcane aphid</name>
    <dbReference type="NCBI Taxonomy" id="143950"/>
    <lineage>
        <taxon>Eukaryota</taxon>
        <taxon>Metazoa</taxon>
        <taxon>Ecdysozoa</taxon>
        <taxon>Arthropoda</taxon>
        <taxon>Hexapoda</taxon>
        <taxon>Insecta</taxon>
        <taxon>Pterygota</taxon>
        <taxon>Neoptera</taxon>
        <taxon>Paraneoptera</taxon>
        <taxon>Hemiptera</taxon>
        <taxon>Sternorrhyncha</taxon>
        <taxon>Aphidomorpha</taxon>
        <taxon>Aphidoidea</taxon>
        <taxon>Aphididae</taxon>
        <taxon>Sipha</taxon>
    </lineage>
</organism>
<name>A0A8B8GQ19_9HEMI</name>
<gene>
    <name evidence="4" type="primary">LOC112693504</name>
</gene>
<evidence type="ECO:0000313" key="3">
    <source>
        <dbReference type="Proteomes" id="UP000694846"/>
    </source>
</evidence>
<evidence type="ECO:0000313" key="4">
    <source>
        <dbReference type="RefSeq" id="XP_025424397.1"/>
    </source>
</evidence>
<feature type="transmembrane region" description="Helical" evidence="2">
    <location>
        <begin position="6"/>
        <end position="25"/>
    </location>
</feature>
<dbReference type="Proteomes" id="UP000694846">
    <property type="component" value="Unplaced"/>
</dbReference>
<accession>A0A8B8GQ19</accession>
<feature type="compositionally biased region" description="Pro residues" evidence="1">
    <location>
        <begin position="78"/>
        <end position="97"/>
    </location>
</feature>
<feature type="compositionally biased region" description="Low complexity" evidence="1">
    <location>
        <begin position="98"/>
        <end position="112"/>
    </location>
</feature>
<keyword evidence="2" id="KW-1133">Transmembrane helix</keyword>
<dbReference type="OrthoDB" id="6627312at2759"/>
<dbReference type="RefSeq" id="XP_025424397.1">
    <property type="nucleotide sequence ID" value="XM_025568612.1"/>
</dbReference>
<proteinExistence type="predicted"/>
<sequence length="174" mass="18245">MAKTNGIFVMCIVMVAMMAAANAFLEPFASHFLAKKMLLKQGFGVPPAVPQTSAVFYGGHYYQQQQPRPPSTVTFPSYGPPPSTPSYPSYGPPPSPSYPAYGPPQSSYSGYSEPSPQVVVFKPIAPPAGCLPSSNPSPQIDYSNYAEHGGHGFGSYGSVGAPTSNGNNGGYGKK</sequence>
<feature type="region of interest" description="Disordered" evidence="1">
    <location>
        <begin position="62"/>
        <end position="112"/>
    </location>
</feature>
<feature type="region of interest" description="Disordered" evidence="1">
    <location>
        <begin position="130"/>
        <end position="174"/>
    </location>
</feature>
<dbReference type="AlphaFoldDB" id="A0A8B8GQ19"/>
<reference evidence="4" key="1">
    <citation type="submission" date="2025-08" db="UniProtKB">
        <authorList>
            <consortium name="RefSeq"/>
        </authorList>
    </citation>
    <scope>IDENTIFICATION</scope>
    <source>
        <tissue evidence="4">Whole body</tissue>
    </source>
</reference>
<keyword evidence="2" id="KW-0472">Membrane</keyword>
<dbReference type="GeneID" id="112693504"/>
<evidence type="ECO:0000256" key="1">
    <source>
        <dbReference type="SAM" id="MobiDB-lite"/>
    </source>
</evidence>
<keyword evidence="3" id="KW-1185">Reference proteome</keyword>
<evidence type="ECO:0000256" key="2">
    <source>
        <dbReference type="SAM" id="Phobius"/>
    </source>
</evidence>
<keyword evidence="2" id="KW-0812">Transmembrane</keyword>
<feature type="compositionally biased region" description="Polar residues" evidence="1">
    <location>
        <begin position="132"/>
        <end position="142"/>
    </location>
</feature>